<dbReference type="Gene3D" id="1.10.287.950">
    <property type="entry name" value="Methyl-accepting chemotaxis protein"/>
    <property type="match status" value="1"/>
</dbReference>
<feature type="transmembrane region" description="Helical" evidence="4">
    <location>
        <begin position="186"/>
        <end position="204"/>
    </location>
</feature>
<feature type="domain" description="HAMP" evidence="6">
    <location>
        <begin position="206"/>
        <end position="259"/>
    </location>
</feature>
<dbReference type="SUPFAM" id="SSF58104">
    <property type="entry name" value="Methyl-accepting chemotaxis protein (MCP) signaling domain"/>
    <property type="match status" value="1"/>
</dbReference>
<keyword evidence="4" id="KW-1133">Transmembrane helix</keyword>
<keyword evidence="3" id="KW-0807">Transducer</keyword>
<dbReference type="InterPro" id="IPR051310">
    <property type="entry name" value="MCP_chemotaxis"/>
</dbReference>
<sequence>MTIKTKLRLAFLLMIALFAVFGAVALHALRTVTGDVERLAGQVVPSIVLSNAINTATSDYRAAEMQHILSTDPAEMARLEREMDGLRAQIEALRKEYEPQVDTPREQERYQNFSRDFASYLASSERLVALSRQNVSQDAAAVIRETERLFAAFSDDLVALVAISKEEGDAAGREAVTVAAQGRTTLLAGLAALIGFALFCMWAVDALISRPVAGLTGTLTRVGTGDLAVTVGMTERADDIGQMARAAEATVTAVRGLAADLGRLVEAAQGGALSVRVDPAAHHGEYAALVAGLNDLIELLSKPLFELVGVMQLLAGGDLKGRMTGSYEGDLRALKANMNRSLDSLVSLLDELAAVAGRMADGDLTRSVGGSYQGEFAVLKGNVNRALEQLRGLVGEVAANTTQITAAATETAAAARQVAQESARQLTSLTAVAGAVTQTAQSVTDITGNAARGRDLAAGTAALAEDGRAKLATLSGAVERIAAGHGRIEQITGTITRIADKTHILSLNAGIEAARAGEQGTGFGIVAQQIGRLAEEAALAARDIDGIIAESARTVHEGVADAGEARLTIERIAEAARDSGVAIQAISAALAQQSAAVQELVGRLGELRTGSEGNAAAAEEISATMEELARMVHRARAQVDRFTLA</sequence>
<evidence type="ECO:0008006" key="9">
    <source>
        <dbReference type="Google" id="ProtNLM"/>
    </source>
</evidence>
<organism evidence="7 8">
    <name type="scientific">Azospirillum thermophilum</name>
    <dbReference type="NCBI Taxonomy" id="2202148"/>
    <lineage>
        <taxon>Bacteria</taxon>
        <taxon>Pseudomonadati</taxon>
        <taxon>Pseudomonadota</taxon>
        <taxon>Alphaproteobacteria</taxon>
        <taxon>Rhodospirillales</taxon>
        <taxon>Azospirillaceae</taxon>
        <taxon>Azospirillum</taxon>
    </lineage>
</organism>
<dbReference type="PROSITE" id="PS50885">
    <property type="entry name" value="HAMP"/>
    <property type="match status" value="2"/>
</dbReference>
<dbReference type="PANTHER" id="PTHR43531">
    <property type="entry name" value="PROTEIN ICFG"/>
    <property type="match status" value="1"/>
</dbReference>
<evidence type="ECO:0000256" key="1">
    <source>
        <dbReference type="ARBA" id="ARBA00022500"/>
    </source>
</evidence>
<dbReference type="InterPro" id="IPR024478">
    <property type="entry name" value="HlyB_4HB_MCP"/>
</dbReference>
<name>A0A2S2CQX0_9PROT</name>
<dbReference type="InterPro" id="IPR003660">
    <property type="entry name" value="HAMP_dom"/>
</dbReference>
<evidence type="ECO:0000313" key="7">
    <source>
        <dbReference type="EMBL" id="AWK86923.1"/>
    </source>
</evidence>
<dbReference type="GO" id="GO:0007165">
    <property type="term" value="P:signal transduction"/>
    <property type="evidence" value="ECO:0007669"/>
    <property type="project" value="UniProtKB-KW"/>
</dbReference>
<feature type="domain" description="Methyl-accepting transducer" evidence="5">
    <location>
        <begin position="400"/>
        <end position="629"/>
    </location>
</feature>
<dbReference type="SMART" id="SM00283">
    <property type="entry name" value="MA"/>
    <property type="match status" value="1"/>
</dbReference>
<dbReference type="InterPro" id="IPR047347">
    <property type="entry name" value="YvaQ-like_sensor"/>
</dbReference>
<proteinExistence type="inferred from homology"/>
<dbReference type="GO" id="GO:0006935">
    <property type="term" value="P:chemotaxis"/>
    <property type="evidence" value="ECO:0007669"/>
    <property type="project" value="UniProtKB-KW"/>
</dbReference>
<keyword evidence="4" id="KW-0812">Transmembrane</keyword>
<dbReference type="PROSITE" id="PS50111">
    <property type="entry name" value="CHEMOTAXIS_TRANSDUC_2"/>
    <property type="match status" value="1"/>
</dbReference>
<dbReference type="SMART" id="SM00304">
    <property type="entry name" value="HAMP"/>
    <property type="match status" value="3"/>
</dbReference>
<dbReference type="GO" id="GO:0004888">
    <property type="term" value="F:transmembrane signaling receptor activity"/>
    <property type="evidence" value="ECO:0007669"/>
    <property type="project" value="TreeGrafter"/>
</dbReference>
<dbReference type="Proteomes" id="UP000245629">
    <property type="component" value="Chromosome 2"/>
</dbReference>
<accession>A0A2S2CQX0</accession>
<dbReference type="Pfam" id="PF00015">
    <property type="entry name" value="MCPsignal"/>
    <property type="match status" value="1"/>
</dbReference>
<dbReference type="KEGG" id="azz:DEW08_12405"/>
<protein>
    <recommendedName>
        <fullName evidence="9">Methyl-accepting chemotaxis protein</fullName>
    </recommendedName>
</protein>
<dbReference type="Gene3D" id="1.20.120.1530">
    <property type="match status" value="1"/>
</dbReference>
<dbReference type="OrthoDB" id="5292010at2"/>
<reference evidence="8" key="1">
    <citation type="submission" date="2018-05" db="EMBL/GenBank/DDBJ databases">
        <title>Azospirillum thermophila sp. nov., a novel isolated from hot spring.</title>
        <authorList>
            <person name="Zhao Z."/>
        </authorList>
    </citation>
    <scope>NUCLEOTIDE SEQUENCE [LARGE SCALE GENOMIC DNA]</scope>
    <source>
        <strain evidence="8">CFH 70021</strain>
    </source>
</reference>
<dbReference type="SUPFAM" id="SSF158472">
    <property type="entry name" value="HAMP domain-like"/>
    <property type="match status" value="1"/>
</dbReference>
<dbReference type="GO" id="GO:0005886">
    <property type="term" value="C:plasma membrane"/>
    <property type="evidence" value="ECO:0007669"/>
    <property type="project" value="TreeGrafter"/>
</dbReference>
<dbReference type="AlphaFoldDB" id="A0A2S2CQX0"/>
<evidence type="ECO:0000256" key="4">
    <source>
        <dbReference type="SAM" id="Phobius"/>
    </source>
</evidence>
<evidence type="ECO:0000259" key="6">
    <source>
        <dbReference type="PROSITE" id="PS50885"/>
    </source>
</evidence>
<keyword evidence="1" id="KW-0145">Chemotaxis</keyword>
<evidence type="ECO:0000256" key="3">
    <source>
        <dbReference type="PROSITE-ProRule" id="PRU00284"/>
    </source>
</evidence>
<keyword evidence="4" id="KW-0472">Membrane</keyword>
<evidence type="ECO:0000256" key="2">
    <source>
        <dbReference type="ARBA" id="ARBA00029447"/>
    </source>
</evidence>
<comment type="similarity">
    <text evidence="2">Belongs to the methyl-accepting chemotaxis (MCP) protein family.</text>
</comment>
<dbReference type="InterPro" id="IPR004089">
    <property type="entry name" value="MCPsignal_dom"/>
</dbReference>
<dbReference type="CDD" id="cd19411">
    <property type="entry name" value="MCP2201-like_sensor"/>
    <property type="match status" value="1"/>
</dbReference>
<evidence type="ECO:0000259" key="5">
    <source>
        <dbReference type="PROSITE" id="PS50111"/>
    </source>
</evidence>
<dbReference type="PANTHER" id="PTHR43531:SF11">
    <property type="entry name" value="METHYL-ACCEPTING CHEMOTAXIS PROTEIN 3"/>
    <property type="match status" value="1"/>
</dbReference>
<dbReference type="RefSeq" id="WP_109327531.1">
    <property type="nucleotide sequence ID" value="NZ_CP029353.1"/>
</dbReference>
<keyword evidence="8" id="KW-1185">Reference proteome</keyword>
<evidence type="ECO:0000313" key="8">
    <source>
        <dbReference type="Proteomes" id="UP000245629"/>
    </source>
</evidence>
<dbReference type="Pfam" id="PF12729">
    <property type="entry name" value="4HB_MCP_1"/>
    <property type="match status" value="1"/>
</dbReference>
<dbReference type="Pfam" id="PF18947">
    <property type="entry name" value="HAMP_2"/>
    <property type="match status" value="1"/>
</dbReference>
<gene>
    <name evidence="7" type="ORF">DEW08_12405</name>
</gene>
<feature type="domain" description="HAMP" evidence="6">
    <location>
        <begin position="343"/>
        <end position="395"/>
    </location>
</feature>
<dbReference type="EMBL" id="CP029353">
    <property type="protein sequence ID" value="AWK86923.1"/>
    <property type="molecule type" value="Genomic_DNA"/>
</dbReference>
<dbReference type="Pfam" id="PF00672">
    <property type="entry name" value="HAMP"/>
    <property type="match status" value="2"/>
</dbReference>